<dbReference type="InterPro" id="IPR011611">
    <property type="entry name" value="PfkB_dom"/>
</dbReference>
<evidence type="ECO:0000313" key="7">
    <source>
        <dbReference type="EMBL" id="TKA08670.1"/>
    </source>
</evidence>
<dbReference type="SUPFAM" id="SSF53613">
    <property type="entry name" value="Ribokinase-like"/>
    <property type="match status" value="1"/>
</dbReference>
<dbReference type="PANTHER" id="PTHR43085:SF1">
    <property type="entry name" value="PSEUDOURIDINE KINASE-RELATED"/>
    <property type="match status" value="1"/>
</dbReference>
<dbReference type="GO" id="GO:0005524">
    <property type="term" value="F:ATP binding"/>
    <property type="evidence" value="ECO:0007669"/>
    <property type="project" value="UniProtKB-KW"/>
</dbReference>
<comment type="caution">
    <text evidence="7">The sequence shown here is derived from an EMBL/GenBank/DDBJ whole genome shotgun (WGS) entry which is preliminary data.</text>
</comment>
<evidence type="ECO:0000256" key="1">
    <source>
        <dbReference type="ARBA" id="ARBA00010688"/>
    </source>
</evidence>
<feature type="domain" description="Carbohydrate kinase PfkB" evidence="6">
    <location>
        <begin position="14"/>
        <end position="287"/>
    </location>
</feature>
<sequence>MAMLSPLDSGPLATRRSLALGVGGAESNVACGLATLGHRAAWLSRVGADPFGQRVLADLAAHGVDVTGVRTDPERQTGVYFKDPGPDRTGVHYYRRGSAATRMGPELARLPLLGRARVLHLSGITAALSGSCAELLEEIVVRRAVPGPVVSFDVNYRQALWPEGREQAARALLRLAGAADAVFVGRDEAESLWGAAKPEEIRELLPGVPLLVVKDAGHGATSYSDDHGETFVPAPRSRIIERVGAGDAFAAGYLSAFLDGRDATARLRLGHLVAGATLRSRSDIPTVPPRAELDRLLALDELSWTALNTALDKEG</sequence>
<evidence type="ECO:0000256" key="4">
    <source>
        <dbReference type="ARBA" id="ARBA00022777"/>
    </source>
</evidence>
<evidence type="ECO:0000259" key="6">
    <source>
        <dbReference type="Pfam" id="PF00294"/>
    </source>
</evidence>
<protein>
    <submittedName>
        <fullName evidence="7">Sugar kinase</fullName>
    </submittedName>
</protein>
<proteinExistence type="inferred from homology"/>
<dbReference type="Gene3D" id="3.40.1190.20">
    <property type="match status" value="1"/>
</dbReference>
<keyword evidence="2" id="KW-0808">Transferase</keyword>
<evidence type="ECO:0000256" key="5">
    <source>
        <dbReference type="ARBA" id="ARBA00022840"/>
    </source>
</evidence>
<evidence type="ECO:0000313" key="8">
    <source>
        <dbReference type="Proteomes" id="UP000305778"/>
    </source>
</evidence>
<dbReference type="PANTHER" id="PTHR43085">
    <property type="entry name" value="HEXOKINASE FAMILY MEMBER"/>
    <property type="match status" value="1"/>
</dbReference>
<dbReference type="InterPro" id="IPR050306">
    <property type="entry name" value="PfkB_Carbo_kinase"/>
</dbReference>
<gene>
    <name evidence="7" type="ORF">FCI23_27320</name>
</gene>
<dbReference type="OrthoDB" id="9808601at2"/>
<keyword evidence="3" id="KW-0547">Nucleotide-binding</keyword>
<keyword evidence="4 7" id="KW-0418">Kinase</keyword>
<accession>A0A4U0SGD2</accession>
<keyword evidence="5" id="KW-0067">ATP-binding</keyword>
<dbReference type="InterPro" id="IPR029056">
    <property type="entry name" value="Ribokinase-like"/>
</dbReference>
<organism evidence="7 8">
    <name type="scientific">Actinacidiphila oryziradicis</name>
    <dbReference type="NCBI Taxonomy" id="2571141"/>
    <lineage>
        <taxon>Bacteria</taxon>
        <taxon>Bacillati</taxon>
        <taxon>Actinomycetota</taxon>
        <taxon>Actinomycetes</taxon>
        <taxon>Kitasatosporales</taxon>
        <taxon>Streptomycetaceae</taxon>
        <taxon>Actinacidiphila</taxon>
    </lineage>
</organism>
<keyword evidence="8" id="KW-1185">Reference proteome</keyword>
<dbReference type="CDD" id="cd01166">
    <property type="entry name" value="KdgK"/>
    <property type="match status" value="1"/>
</dbReference>
<dbReference type="EMBL" id="SUMC01000029">
    <property type="protein sequence ID" value="TKA08670.1"/>
    <property type="molecule type" value="Genomic_DNA"/>
</dbReference>
<dbReference type="Pfam" id="PF00294">
    <property type="entry name" value="PfkB"/>
    <property type="match status" value="1"/>
</dbReference>
<name>A0A4U0SGD2_9ACTN</name>
<dbReference type="GO" id="GO:0016301">
    <property type="term" value="F:kinase activity"/>
    <property type="evidence" value="ECO:0007669"/>
    <property type="project" value="UniProtKB-KW"/>
</dbReference>
<evidence type="ECO:0000256" key="3">
    <source>
        <dbReference type="ARBA" id="ARBA00022741"/>
    </source>
</evidence>
<reference evidence="7 8" key="1">
    <citation type="submission" date="2019-04" db="EMBL/GenBank/DDBJ databases">
        <title>Streptomyces oryziradicis sp. nov., a novel actinomycete isolated from rhizosphere soil of rice (Oryza sativa L.).</title>
        <authorList>
            <person name="Li C."/>
        </authorList>
    </citation>
    <scope>NUCLEOTIDE SEQUENCE [LARGE SCALE GENOMIC DNA]</scope>
    <source>
        <strain evidence="7 8">NEAU-C40</strain>
    </source>
</reference>
<dbReference type="AlphaFoldDB" id="A0A4U0SGD2"/>
<evidence type="ECO:0000256" key="2">
    <source>
        <dbReference type="ARBA" id="ARBA00022679"/>
    </source>
</evidence>
<dbReference type="Proteomes" id="UP000305778">
    <property type="component" value="Unassembled WGS sequence"/>
</dbReference>
<comment type="similarity">
    <text evidence="1">Belongs to the carbohydrate kinase PfkB family.</text>
</comment>